<sequence>MRQQLCYNNAIFHICRINKNQTSNNNRKRTIIIMNLGTKLLVFFNLILLFIGFAGIIAGAGGDSWWEGGVIRSYKESLLTLCDGQTECERRKDILGFKENQRDKDAILIVLIVSIITTFAAVVNLMVLTSYCREDEEKWKCGALMLTLFSFSAAVSGLGPVIYAEVQFDDKFDIHNHGWSIIFAWIGACCLALSFILSFVLMFNGPQETHPKEIMRSDSTYPLPM</sequence>
<proteinExistence type="predicted"/>
<feature type="transmembrane region" description="Helical" evidence="5">
    <location>
        <begin position="36"/>
        <end position="58"/>
    </location>
</feature>
<accession>A0A7M5WZ74</accession>
<dbReference type="SUPFAM" id="SSF103473">
    <property type="entry name" value="MFS general substrate transporter"/>
    <property type="match status" value="1"/>
</dbReference>
<dbReference type="Pfam" id="PF00822">
    <property type="entry name" value="PMP22_Claudin"/>
    <property type="match status" value="1"/>
</dbReference>
<organism evidence="6 7">
    <name type="scientific">Clytia hemisphaerica</name>
    <dbReference type="NCBI Taxonomy" id="252671"/>
    <lineage>
        <taxon>Eukaryota</taxon>
        <taxon>Metazoa</taxon>
        <taxon>Cnidaria</taxon>
        <taxon>Hydrozoa</taxon>
        <taxon>Hydroidolina</taxon>
        <taxon>Leptothecata</taxon>
        <taxon>Obeliida</taxon>
        <taxon>Clytiidae</taxon>
        <taxon>Clytia</taxon>
    </lineage>
</organism>
<keyword evidence="7" id="KW-1185">Reference proteome</keyword>
<dbReference type="InterPro" id="IPR036259">
    <property type="entry name" value="MFS_trans_sf"/>
</dbReference>
<dbReference type="EnsemblMetazoa" id="CLYHEMT015286.1">
    <property type="protein sequence ID" value="CLYHEMP015286.1"/>
    <property type="gene ID" value="CLYHEMG015286"/>
</dbReference>
<reference evidence="6" key="1">
    <citation type="submission" date="2021-01" db="UniProtKB">
        <authorList>
            <consortium name="EnsemblMetazoa"/>
        </authorList>
    </citation>
    <scope>IDENTIFICATION</scope>
</reference>
<dbReference type="Proteomes" id="UP000594262">
    <property type="component" value="Unplaced"/>
</dbReference>
<keyword evidence="4 5" id="KW-0472">Membrane</keyword>
<comment type="subcellular location">
    <subcellularLocation>
        <location evidence="1">Membrane</location>
        <topology evidence="1">Multi-pass membrane protein</topology>
    </subcellularLocation>
</comment>
<protein>
    <submittedName>
        <fullName evidence="6">Uncharacterized protein</fullName>
    </submittedName>
</protein>
<keyword evidence="2 5" id="KW-0812">Transmembrane</keyword>
<dbReference type="AlphaFoldDB" id="A0A7M5WZ74"/>
<dbReference type="GO" id="GO:0016020">
    <property type="term" value="C:membrane"/>
    <property type="evidence" value="ECO:0007669"/>
    <property type="project" value="UniProtKB-SubCell"/>
</dbReference>
<keyword evidence="3 5" id="KW-1133">Transmembrane helix</keyword>
<evidence type="ECO:0000256" key="3">
    <source>
        <dbReference type="ARBA" id="ARBA00022989"/>
    </source>
</evidence>
<evidence type="ECO:0000313" key="7">
    <source>
        <dbReference type="Proteomes" id="UP000594262"/>
    </source>
</evidence>
<dbReference type="InterPro" id="IPR004031">
    <property type="entry name" value="PMP22/EMP/MP20/Claudin"/>
</dbReference>
<evidence type="ECO:0000256" key="4">
    <source>
        <dbReference type="ARBA" id="ARBA00023136"/>
    </source>
</evidence>
<feature type="transmembrane region" description="Helical" evidence="5">
    <location>
        <begin position="106"/>
        <end position="129"/>
    </location>
</feature>
<evidence type="ECO:0000256" key="2">
    <source>
        <dbReference type="ARBA" id="ARBA00022692"/>
    </source>
</evidence>
<feature type="transmembrane region" description="Helical" evidence="5">
    <location>
        <begin position="182"/>
        <end position="203"/>
    </location>
</feature>
<feature type="transmembrane region" description="Helical" evidence="5">
    <location>
        <begin position="141"/>
        <end position="162"/>
    </location>
</feature>
<evidence type="ECO:0000256" key="5">
    <source>
        <dbReference type="SAM" id="Phobius"/>
    </source>
</evidence>
<dbReference type="Gene3D" id="1.20.140.150">
    <property type="match status" value="1"/>
</dbReference>
<dbReference type="OrthoDB" id="6035758at2759"/>
<evidence type="ECO:0000256" key="1">
    <source>
        <dbReference type="ARBA" id="ARBA00004141"/>
    </source>
</evidence>
<name>A0A7M5WZ74_9CNID</name>
<evidence type="ECO:0000313" key="6">
    <source>
        <dbReference type="EnsemblMetazoa" id="CLYHEMP015286.1"/>
    </source>
</evidence>